<evidence type="ECO:0000313" key="2">
    <source>
        <dbReference type="Proteomes" id="UP001519460"/>
    </source>
</evidence>
<evidence type="ECO:0000313" key="1">
    <source>
        <dbReference type="EMBL" id="KAK7508708.1"/>
    </source>
</evidence>
<protein>
    <submittedName>
        <fullName evidence="1">Uncharacterized protein</fullName>
    </submittedName>
</protein>
<keyword evidence="2" id="KW-1185">Reference proteome</keyword>
<dbReference type="Proteomes" id="UP001519460">
    <property type="component" value="Unassembled WGS sequence"/>
</dbReference>
<comment type="caution">
    <text evidence="1">The sequence shown here is derived from an EMBL/GenBank/DDBJ whole genome shotgun (WGS) entry which is preliminary data.</text>
</comment>
<gene>
    <name evidence="1" type="ORF">BaRGS_00000274</name>
</gene>
<proteinExistence type="predicted"/>
<organism evidence="1 2">
    <name type="scientific">Batillaria attramentaria</name>
    <dbReference type="NCBI Taxonomy" id="370345"/>
    <lineage>
        <taxon>Eukaryota</taxon>
        <taxon>Metazoa</taxon>
        <taxon>Spiralia</taxon>
        <taxon>Lophotrochozoa</taxon>
        <taxon>Mollusca</taxon>
        <taxon>Gastropoda</taxon>
        <taxon>Caenogastropoda</taxon>
        <taxon>Sorbeoconcha</taxon>
        <taxon>Cerithioidea</taxon>
        <taxon>Batillariidae</taxon>
        <taxon>Batillaria</taxon>
    </lineage>
</organism>
<name>A0ABD0MBT7_9CAEN</name>
<dbReference type="AlphaFoldDB" id="A0ABD0MBT7"/>
<sequence length="79" mass="8539">MLADKVPVQPVLTSNRTADWDGGFPCGFRVGDEPPQTTGGDQAFPLCQLHGRMTWLEKLSLPAAISNWPIPSYNGRGGI</sequence>
<accession>A0ABD0MBT7</accession>
<reference evidence="1 2" key="1">
    <citation type="journal article" date="2023" name="Sci. Data">
        <title>Genome assembly of the Korean intertidal mud-creeper Batillaria attramentaria.</title>
        <authorList>
            <person name="Patra A.K."/>
            <person name="Ho P.T."/>
            <person name="Jun S."/>
            <person name="Lee S.J."/>
            <person name="Kim Y."/>
            <person name="Won Y.J."/>
        </authorList>
    </citation>
    <scope>NUCLEOTIDE SEQUENCE [LARGE SCALE GENOMIC DNA]</scope>
    <source>
        <strain evidence="1">Wonlab-2016</strain>
    </source>
</reference>
<dbReference type="EMBL" id="JACVVK020000001">
    <property type="protein sequence ID" value="KAK7508708.1"/>
    <property type="molecule type" value="Genomic_DNA"/>
</dbReference>